<gene>
    <name evidence="1" type="ORF">DPEC_G00016700</name>
</gene>
<comment type="caution">
    <text evidence="1">The sequence shown here is derived from an EMBL/GenBank/DDBJ whole genome shotgun (WGS) entry which is preliminary data.</text>
</comment>
<organism evidence="1 2">
    <name type="scientific">Dallia pectoralis</name>
    <name type="common">Alaska blackfish</name>
    <dbReference type="NCBI Taxonomy" id="75939"/>
    <lineage>
        <taxon>Eukaryota</taxon>
        <taxon>Metazoa</taxon>
        <taxon>Chordata</taxon>
        <taxon>Craniata</taxon>
        <taxon>Vertebrata</taxon>
        <taxon>Euteleostomi</taxon>
        <taxon>Actinopterygii</taxon>
        <taxon>Neopterygii</taxon>
        <taxon>Teleostei</taxon>
        <taxon>Protacanthopterygii</taxon>
        <taxon>Esociformes</taxon>
        <taxon>Umbridae</taxon>
        <taxon>Dallia</taxon>
    </lineage>
</organism>
<proteinExistence type="predicted"/>
<name>A0ACC2HNG8_DALPE</name>
<keyword evidence="2" id="KW-1185">Reference proteome</keyword>
<dbReference type="Proteomes" id="UP001157502">
    <property type="component" value="Chromosome 1"/>
</dbReference>
<accession>A0ACC2HNG8</accession>
<protein>
    <submittedName>
        <fullName evidence="1">Uncharacterized protein</fullName>
    </submittedName>
</protein>
<dbReference type="EMBL" id="CM055728">
    <property type="protein sequence ID" value="KAJ8017325.1"/>
    <property type="molecule type" value="Genomic_DNA"/>
</dbReference>
<sequence>MAKLQSIFMFLNKRLTQAYVDIFVAVEQTVLDYQEENNWIRSVLDQSERRMCDQSDRRMCDQSEIRMCDQSERRMCDMESLPFSLSEEEAQQQVLHDKERLPSLGQDHTVWDKTTQSGTRPHSLGQDHTVWDKTTQSGTRPHSLGQDRTDLDKTTTTTQIKEEQEELWTNQEEEQIPGPSNTRDSIFTPHCVKSECDQQVHKAILTEYPTLSQFKTSKLKTFHVFLKDFFTVFASIKIFGAVEKMVSEYQEENDQLRRRLHLTPETELCTTEEVPSEEQQCEQERSPSLRQENPETMQIKEELGELWTNQEEEQSRGVEPDIIEFIIPPSCVKSECDQDPVDSLPQTQSVENRESDSKPGNLTSFDTVTQLERLTAAAGDIFGAVEQTLSEYIKDNDRLQRKLRVTPQIQLCTNDSLLLSGEVPPEEQDCEQERSLSLVQENPETMQIKEEQEELWTNQEEEQIPGPSNTRDSIFTPHCVKSECDQQVHKAILTEYPTLSQFKMSKLKTIHVFLKDFFTVFASMKIFGAVDKMVSEYQEENDQLRRRLHLTPETELCTTEEVPHEEQQCEQERSPSLRQENPETMQIKEELGELWTNQEEEQSRGVEPDIIEFIIPPSCVKSECDQDPVDSLPQTQSVENRESDSKPGNLTPFDTVTQLEVHCL</sequence>
<reference evidence="1" key="1">
    <citation type="submission" date="2021-05" db="EMBL/GenBank/DDBJ databases">
        <authorList>
            <person name="Pan Q."/>
            <person name="Jouanno E."/>
            <person name="Zahm M."/>
            <person name="Klopp C."/>
            <person name="Cabau C."/>
            <person name="Louis A."/>
            <person name="Berthelot C."/>
            <person name="Parey E."/>
            <person name="Roest Crollius H."/>
            <person name="Montfort J."/>
            <person name="Robinson-Rechavi M."/>
            <person name="Bouchez O."/>
            <person name="Lampietro C."/>
            <person name="Lopez Roques C."/>
            <person name="Donnadieu C."/>
            <person name="Postlethwait J."/>
            <person name="Bobe J."/>
            <person name="Dillon D."/>
            <person name="Chandos A."/>
            <person name="von Hippel F."/>
            <person name="Guiguen Y."/>
        </authorList>
    </citation>
    <scope>NUCLEOTIDE SEQUENCE</scope>
    <source>
        <strain evidence="1">YG-Jan2019</strain>
    </source>
</reference>
<evidence type="ECO:0000313" key="2">
    <source>
        <dbReference type="Proteomes" id="UP001157502"/>
    </source>
</evidence>
<evidence type="ECO:0000313" key="1">
    <source>
        <dbReference type="EMBL" id="KAJ8017325.1"/>
    </source>
</evidence>